<dbReference type="Gene3D" id="3.30.1360.180">
    <property type="match status" value="1"/>
</dbReference>
<dbReference type="SUPFAM" id="SSF53649">
    <property type="entry name" value="Alkaline phosphatase-like"/>
    <property type="match status" value="1"/>
</dbReference>
<dbReference type="EMBL" id="QKKF02016774">
    <property type="protein sequence ID" value="RZF41598.1"/>
    <property type="molecule type" value="Genomic_DNA"/>
</dbReference>
<dbReference type="SMR" id="A0A482X800"/>
<sequence>MSCYFIFIFIAQYSLPGNYSLTSDQTPLIVISLDGFWYKYFERNVTPTISRLRDEGVSAPYLINIFPTKTFTNHFSIVTGQFAEEHHVLDNTLFDPVLNRTVTYSEELFTRSQSAVPIWVINEKSGNSRYSGVMMWPGCNYRYLDSLPTHLRTYRSEQNYRYNVDRIVQWMTNETHPANLIFMYLDFPDARAHRFGPDSSEVEEALKEVDNTVLYLQQKLDEFKIHRYNLIVLSDHGMASVRYGNMINLTDILTIGTYDLDGASPTLGVFPKSGYEDEVASKLKEAANELNFNFYTRDDIPEDWHYKKSYRAPPILLVARQGYFFQDKNADFISYSETNNKELNEDTIFGMHGYDPADESMHAIFIANGPSFKKRHVVKPFRIVDLFSLFAYILRANIDNYLHSGDFKNVEDLLAVDKDDLWADETFSIED</sequence>
<dbReference type="Proteomes" id="UP000291343">
    <property type="component" value="Unassembled WGS sequence"/>
</dbReference>
<accession>A0A482X800</accession>
<dbReference type="PANTHER" id="PTHR10151:SF120">
    <property type="entry name" value="BIS(5'-ADENOSYL)-TRIPHOSPHATASE"/>
    <property type="match status" value="1"/>
</dbReference>
<reference evidence="1 2" key="1">
    <citation type="journal article" date="2017" name="Gigascience">
        <title>Genome sequence of the small brown planthopper, Laodelphax striatellus.</title>
        <authorList>
            <person name="Zhu J."/>
            <person name="Jiang F."/>
            <person name="Wang X."/>
            <person name="Yang P."/>
            <person name="Bao Y."/>
            <person name="Zhao W."/>
            <person name="Wang W."/>
            <person name="Lu H."/>
            <person name="Wang Q."/>
            <person name="Cui N."/>
            <person name="Li J."/>
            <person name="Chen X."/>
            <person name="Luo L."/>
            <person name="Yu J."/>
            <person name="Kang L."/>
            <person name="Cui F."/>
        </authorList>
    </citation>
    <scope>NUCLEOTIDE SEQUENCE [LARGE SCALE GENOMIC DNA]</scope>
    <source>
        <strain evidence="1">Lst14</strain>
    </source>
</reference>
<dbReference type="GO" id="GO:0016787">
    <property type="term" value="F:hydrolase activity"/>
    <property type="evidence" value="ECO:0007669"/>
    <property type="project" value="UniProtKB-ARBA"/>
</dbReference>
<dbReference type="PANTHER" id="PTHR10151">
    <property type="entry name" value="ECTONUCLEOTIDE PYROPHOSPHATASE/PHOSPHODIESTERASE"/>
    <property type="match status" value="1"/>
</dbReference>
<dbReference type="InterPro" id="IPR002591">
    <property type="entry name" value="Phosphodiest/P_Trfase"/>
</dbReference>
<evidence type="ECO:0000313" key="2">
    <source>
        <dbReference type="Proteomes" id="UP000291343"/>
    </source>
</evidence>
<dbReference type="InterPro" id="IPR017850">
    <property type="entry name" value="Alkaline_phosphatase_core_sf"/>
</dbReference>
<dbReference type="OrthoDB" id="415411at2759"/>
<evidence type="ECO:0008006" key="3">
    <source>
        <dbReference type="Google" id="ProtNLM"/>
    </source>
</evidence>
<protein>
    <recommendedName>
        <fullName evidence="3">Ectonucleotide pyrophosphatase/phosphodiesterase family member 5</fullName>
    </recommendedName>
</protein>
<evidence type="ECO:0000313" key="1">
    <source>
        <dbReference type="EMBL" id="RZF41598.1"/>
    </source>
</evidence>
<dbReference type="Pfam" id="PF01663">
    <property type="entry name" value="Phosphodiest"/>
    <property type="match status" value="1"/>
</dbReference>
<dbReference type="InParanoid" id="A0A482X800"/>
<dbReference type="AlphaFoldDB" id="A0A482X800"/>
<dbReference type="CDD" id="cd16018">
    <property type="entry name" value="Enpp"/>
    <property type="match status" value="1"/>
</dbReference>
<gene>
    <name evidence="1" type="ORF">LSTR_LSTR000312</name>
</gene>
<keyword evidence="2" id="KW-1185">Reference proteome</keyword>
<organism evidence="1 2">
    <name type="scientific">Laodelphax striatellus</name>
    <name type="common">Small brown planthopper</name>
    <name type="synonym">Delphax striatella</name>
    <dbReference type="NCBI Taxonomy" id="195883"/>
    <lineage>
        <taxon>Eukaryota</taxon>
        <taxon>Metazoa</taxon>
        <taxon>Ecdysozoa</taxon>
        <taxon>Arthropoda</taxon>
        <taxon>Hexapoda</taxon>
        <taxon>Insecta</taxon>
        <taxon>Pterygota</taxon>
        <taxon>Neoptera</taxon>
        <taxon>Paraneoptera</taxon>
        <taxon>Hemiptera</taxon>
        <taxon>Auchenorrhyncha</taxon>
        <taxon>Fulgoroidea</taxon>
        <taxon>Delphacidae</taxon>
        <taxon>Criomorphinae</taxon>
        <taxon>Laodelphax</taxon>
    </lineage>
</organism>
<name>A0A482X800_LAOST</name>
<comment type="caution">
    <text evidence="1">The sequence shown here is derived from an EMBL/GenBank/DDBJ whole genome shotgun (WGS) entry which is preliminary data.</text>
</comment>
<proteinExistence type="predicted"/>
<dbReference type="Gene3D" id="3.40.720.10">
    <property type="entry name" value="Alkaline Phosphatase, subunit A"/>
    <property type="match status" value="1"/>
</dbReference>
<dbReference type="STRING" id="195883.A0A482X800"/>